<keyword evidence="6 8" id="KW-0560">Oxidoreductase</keyword>
<dbReference type="EMBL" id="BAAAYL010000001">
    <property type="protein sequence ID" value="GAA3369014.1"/>
    <property type="molecule type" value="Genomic_DNA"/>
</dbReference>
<dbReference type="PANTHER" id="PTHR11773:SF1">
    <property type="entry name" value="GLYCINE DEHYDROGENASE (DECARBOXYLATING), MITOCHONDRIAL"/>
    <property type="match status" value="1"/>
</dbReference>
<evidence type="ECO:0000313" key="13">
    <source>
        <dbReference type="Proteomes" id="UP001499990"/>
    </source>
</evidence>
<evidence type="ECO:0000256" key="7">
    <source>
        <dbReference type="ARBA" id="ARBA00049026"/>
    </source>
</evidence>
<dbReference type="InterPro" id="IPR020581">
    <property type="entry name" value="GDC_P"/>
</dbReference>
<dbReference type="InterPro" id="IPR049316">
    <property type="entry name" value="GDC-P_C"/>
</dbReference>
<comment type="catalytic activity">
    <reaction evidence="7 8">
        <text>N(6)-[(R)-lipoyl]-L-lysyl-[glycine-cleavage complex H protein] + glycine + H(+) = N(6)-[(R)-S(8)-aminomethyldihydrolipoyl]-L-lysyl-[glycine-cleavage complex H protein] + CO2</text>
        <dbReference type="Rhea" id="RHEA:24304"/>
        <dbReference type="Rhea" id="RHEA-COMP:10494"/>
        <dbReference type="Rhea" id="RHEA-COMP:10495"/>
        <dbReference type="ChEBI" id="CHEBI:15378"/>
        <dbReference type="ChEBI" id="CHEBI:16526"/>
        <dbReference type="ChEBI" id="CHEBI:57305"/>
        <dbReference type="ChEBI" id="CHEBI:83099"/>
        <dbReference type="ChEBI" id="CHEBI:83143"/>
        <dbReference type="EC" id="1.4.4.2"/>
    </reaction>
</comment>
<keyword evidence="5 8" id="KW-0663">Pyridoxal phosphate</keyword>
<dbReference type="Gene3D" id="3.40.640.10">
    <property type="entry name" value="Type I PLP-dependent aspartate aminotransferase-like (Major domain)"/>
    <property type="match status" value="2"/>
</dbReference>
<dbReference type="InterPro" id="IPR049315">
    <property type="entry name" value="GDC-P_N"/>
</dbReference>
<comment type="caution">
    <text evidence="12">The sequence shown here is derived from an EMBL/GenBank/DDBJ whole genome shotgun (WGS) entry which is preliminary data.</text>
</comment>
<evidence type="ECO:0000256" key="8">
    <source>
        <dbReference type="HAMAP-Rule" id="MF_00711"/>
    </source>
</evidence>
<dbReference type="NCBIfam" id="NF003346">
    <property type="entry name" value="PRK04366.1"/>
    <property type="match status" value="1"/>
</dbReference>
<dbReference type="CDD" id="cd00613">
    <property type="entry name" value="GDC-P"/>
    <property type="match status" value="2"/>
</dbReference>
<organism evidence="12 13">
    <name type="scientific">Streptomyces sannanensis</name>
    <dbReference type="NCBI Taxonomy" id="285536"/>
    <lineage>
        <taxon>Bacteria</taxon>
        <taxon>Bacillati</taxon>
        <taxon>Actinomycetota</taxon>
        <taxon>Actinomycetes</taxon>
        <taxon>Kitasatosporales</taxon>
        <taxon>Streptomycetaceae</taxon>
        <taxon>Streptomyces</taxon>
    </lineage>
</organism>
<evidence type="ECO:0000256" key="3">
    <source>
        <dbReference type="ARBA" id="ARBA00010756"/>
    </source>
</evidence>
<comment type="cofactor">
    <cofactor evidence="1 8">
        <name>pyridoxal 5'-phosphate</name>
        <dbReference type="ChEBI" id="CHEBI:597326"/>
    </cofactor>
</comment>
<dbReference type="HAMAP" id="MF_00711">
    <property type="entry name" value="GcvP"/>
    <property type="match status" value="1"/>
</dbReference>
<dbReference type="Pfam" id="PF02347">
    <property type="entry name" value="GDC-P"/>
    <property type="match status" value="2"/>
</dbReference>
<dbReference type="PANTHER" id="PTHR11773">
    <property type="entry name" value="GLYCINE DEHYDROGENASE, DECARBOXYLATING"/>
    <property type="match status" value="1"/>
</dbReference>
<name>A0ABP6S675_9ACTN</name>
<reference evidence="13" key="1">
    <citation type="journal article" date="2019" name="Int. J. Syst. Evol. Microbiol.">
        <title>The Global Catalogue of Microorganisms (GCM) 10K type strain sequencing project: providing services to taxonomists for standard genome sequencing and annotation.</title>
        <authorList>
            <consortium name="The Broad Institute Genomics Platform"/>
            <consortium name="The Broad Institute Genome Sequencing Center for Infectious Disease"/>
            <person name="Wu L."/>
            <person name="Ma J."/>
        </authorList>
    </citation>
    <scope>NUCLEOTIDE SEQUENCE [LARGE SCALE GENOMIC DNA]</scope>
    <source>
        <strain evidence="13">JCM 9651</strain>
    </source>
</reference>
<dbReference type="EC" id="1.4.4.2" evidence="8"/>
<dbReference type="RefSeq" id="WP_345034811.1">
    <property type="nucleotide sequence ID" value="NZ_BAAAYL010000001.1"/>
</dbReference>
<evidence type="ECO:0000259" key="10">
    <source>
        <dbReference type="Pfam" id="PF02347"/>
    </source>
</evidence>
<evidence type="ECO:0000256" key="9">
    <source>
        <dbReference type="SAM" id="Coils"/>
    </source>
</evidence>
<evidence type="ECO:0000256" key="2">
    <source>
        <dbReference type="ARBA" id="ARBA00003788"/>
    </source>
</evidence>
<feature type="domain" description="Glycine cleavage system P-protein N-terminal" evidence="10">
    <location>
        <begin position="19"/>
        <end position="447"/>
    </location>
</feature>
<keyword evidence="9" id="KW-0175">Coiled coil</keyword>
<dbReference type="InterPro" id="IPR015424">
    <property type="entry name" value="PyrdxlP-dep_Trfase"/>
</dbReference>
<comment type="subunit">
    <text evidence="4 8">The glycine cleavage system is composed of four proteins: P, T, L and H.</text>
</comment>
<evidence type="ECO:0000259" key="11">
    <source>
        <dbReference type="Pfam" id="PF21478"/>
    </source>
</evidence>
<evidence type="ECO:0000256" key="1">
    <source>
        <dbReference type="ARBA" id="ARBA00001933"/>
    </source>
</evidence>
<feature type="coiled-coil region" evidence="9">
    <location>
        <begin position="636"/>
        <end position="663"/>
    </location>
</feature>
<dbReference type="Pfam" id="PF21478">
    <property type="entry name" value="GcvP2_C"/>
    <property type="match status" value="1"/>
</dbReference>
<dbReference type="Proteomes" id="UP001499990">
    <property type="component" value="Unassembled WGS sequence"/>
</dbReference>
<evidence type="ECO:0000256" key="4">
    <source>
        <dbReference type="ARBA" id="ARBA00011690"/>
    </source>
</evidence>
<sequence>MTANRIPLSQLERGIPFEQRHIGPDAEAQAKMLAQVGYGSLDELTAAAVPDVIKNAEALQLPDARSEAEVLAELRSLADRNQVLASMIGLGYYGTFTPPVILRNVMENPAWYTAYTPYQPEISQGRLEALLNFQTVVADLTGLPTSGASLLDEGTAAAEAMSLARRVGKVKGGVFLVDADALPQTIAVIGTRAEPAGVEVVVADLGNGIPAEIAERGVFGVLVQYPGASGAVRDIKPVIDQAHELGAIVTVAADLLALTLLTSPGELGADIAVGTTQRFGVPMGFGGPHAGYMAVRDKFARSLPGRLVGVSVDADGNKAYRLALQTREQHIRREKATSNICTAQVLLAVMAGMYAVYHGPDGLKAIAQRTHRYAVLLAEGLRAAGVEVVHGSFFDTLTVRMPGKAAEAVAAAREGGVNLHLADADTVYISCDETTTREQLAAVWAAFGAEADIEALDAATVGGTSRAEGYGGALPEALLRSDEYLTHPVFHQHRSETAMLRYLRRLSDRDYALDRGMIPLGSCTMKLNATTEMEPVTWPEFGQIHPFAPVEQAQGYLTLITELEERLAEVTGYDKVSIQPNAGSQGELAGLLAVRAYHRANGDIQRTVCLIPSSAHGTNAASAVMAGMKVVVVKTADDGEVDVEDLRAKIAQYRDELAVLMITYPSTHGVFEEHVADICAEVHEAGGQVYVDGANLNALVGLAKPGKFGGDVSHLNLHKTFCIPHGGGGPGVGPVAVRAHLAPYLPNHPLQPTAGPETGVGPIAAAPWGSAGILPISWSYVRLMGGEGLKRATQVAVLGANYIAKRLEPHYPVLYTGPGGLVAHECIIDLRPLSKETGVSVDDVAKRLIDYGFHAPTMSFPVAGTLMIEPTESEDLTELDRFCDAMIAIRGEIEKVASGEWPAEDNPLHNAPHTAAALGGDWEHPYTRDEAVFPAGVSAADKYWPPVRRIDGAFGDRNLVCSCPPLDAYDA</sequence>
<proteinExistence type="inferred from homology"/>
<evidence type="ECO:0000256" key="5">
    <source>
        <dbReference type="ARBA" id="ARBA00022898"/>
    </source>
</evidence>
<dbReference type="InterPro" id="IPR003437">
    <property type="entry name" value="GcvP"/>
</dbReference>
<comment type="similarity">
    <text evidence="3 8">Belongs to the GcvP family.</text>
</comment>
<dbReference type="SUPFAM" id="SSF53383">
    <property type="entry name" value="PLP-dependent transferases"/>
    <property type="match status" value="2"/>
</dbReference>
<dbReference type="NCBIfam" id="NF001696">
    <property type="entry name" value="PRK00451.1"/>
    <property type="match status" value="1"/>
</dbReference>
<evidence type="ECO:0000313" key="12">
    <source>
        <dbReference type="EMBL" id="GAA3369014.1"/>
    </source>
</evidence>
<keyword evidence="13" id="KW-1185">Reference proteome</keyword>
<feature type="domain" description="Glycine cleavage system P-protein N-terminal" evidence="10">
    <location>
        <begin position="490"/>
        <end position="746"/>
    </location>
</feature>
<accession>A0ABP6S675</accession>
<evidence type="ECO:0000256" key="6">
    <source>
        <dbReference type="ARBA" id="ARBA00023002"/>
    </source>
</evidence>
<dbReference type="InterPro" id="IPR015421">
    <property type="entry name" value="PyrdxlP-dep_Trfase_major"/>
</dbReference>
<feature type="modified residue" description="N6-(pyridoxal phosphate)lysine" evidence="8">
    <location>
        <position position="719"/>
    </location>
</feature>
<feature type="domain" description="Glycine dehydrogenase C-terminal" evidence="11">
    <location>
        <begin position="792"/>
        <end position="913"/>
    </location>
</feature>
<dbReference type="NCBIfam" id="TIGR00461">
    <property type="entry name" value="gcvP"/>
    <property type="match status" value="1"/>
</dbReference>
<comment type="function">
    <text evidence="2 8">The glycine cleavage system catalyzes the degradation of glycine. The P protein binds the alpha-amino group of glycine through its pyridoxal phosphate cofactor; CO(2) is released and the remaining methylamine moiety is then transferred to the lipoamide cofactor of the H protein.</text>
</comment>
<dbReference type="Gene3D" id="3.90.1150.10">
    <property type="entry name" value="Aspartate Aminotransferase, domain 1"/>
    <property type="match status" value="2"/>
</dbReference>
<protein>
    <recommendedName>
        <fullName evidence="8">Glycine dehydrogenase (decarboxylating)</fullName>
        <ecNumber evidence="8">1.4.4.2</ecNumber>
    </recommendedName>
    <alternativeName>
        <fullName evidence="8">Glycine cleavage system P-protein</fullName>
    </alternativeName>
    <alternativeName>
        <fullName evidence="8">Glycine decarboxylase</fullName>
    </alternativeName>
    <alternativeName>
        <fullName evidence="8">Glycine dehydrogenase (aminomethyl-transferring)</fullName>
    </alternativeName>
</protein>
<gene>
    <name evidence="8 12" type="primary">gcvP</name>
    <name evidence="12" type="ORF">GCM10020367_09680</name>
</gene>
<dbReference type="InterPro" id="IPR015422">
    <property type="entry name" value="PyrdxlP-dep_Trfase_small"/>
</dbReference>